<dbReference type="AlphaFoldDB" id="A0A9N9PGB4"/>
<feature type="non-terminal residue" evidence="1">
    <location>
        <position position="48"/>
    </location>
</feature>
<organism evidence="1 2">
    <name type="scientific">Dentiscutata erythropus</name>
    <dbReference type="NCBI Taxonomy" id="1348616"/>
    <lineage>
        <taxon>Eukaryota</taxon>
        <taxon>Fungi</taxon>
        <taxon>Fungi incertae sedis</taxon>
        <taxon>Mucoromycota</taxon>
        <taxon>Glomeromycotina</taxon>
        <taxon>Glomeromycetes</taxon>
        <taxon>Diversisporales</taxon>
        <taxon>Gigasporaceae</taxon>
        <taxon>Dentiscutata</taxon>
    </lineage>
</organism>
<dbReference type="EMBL" id="CAJVPY010050409">
    <property type="protein sequence ID" value="CAG8813673.1"/>
    <property type="molecule type" value="Genomic_DNA"/>
</dbReference>
<evidence type="ECO:0000313" key="2">
    <source>
        <dbReference type="Proteomes" id="UP000789405"/>
    </source>
</evidence>
<protein>
    <submittedName>
        <fullName evidence="1">2892_t:CDS:1</fullName>
    </submittedName>
</protein>
<comment type="caution">
    <text evidence="1">The sequence shown here is derived from an EMBL/GenBank/DDBJ whole genome shotgun (WGS) entry which is preliminary data.</text>
</comment>
<evidence type="ECO:0000313" key="1">
    <source>
        <dbReference type="EMBL" id="CAG8813673.1"/>
    </source>
</evidence>
<reference evidence="1" key="1">
    <citation type="submission" date="2021-06" db="EMBL/GenBank/DDBJ databases">
        <authorList>
            <person name="Kallberg Y."/>
            <person name="Tangrot J."/>
            <person name="Rosling A."/>
        </authorList>
    </citation>
    <scope>NUCLEOTIDE SEQUENCE</scope>
    <source>
        <strain evidence="1">MA453B</strain>
    </source>
</reference>
<sequence>NTNGMIRGVLCNGDKHYVPDFPLLILINNNDLYVNELRTFSSASINRS</sequence>
<proteinExistence type="predicted"/>
<gene>
    <name evidence="1" type="ORF">DERYTH_LOCUS25836</name>
</gene>
<dbReference type="Proteomes" id="UP000789405">
    <property type="component" value="Unassembled WGS sequence"/>
</dbReference>
<accession>A0A9N9PGB4</accession>
<name>A0A9N9PGB4_9GLOM</name>
<keyword evidence="2" id="KW-1185">Reference proteome</keyword>
<feature type="non-terminal residue" evidence="1">
    <location>
        <position position="1"/>
    </location>
</feature>